<reference evidence="1" key="1">
    <citation type="journal article" date="2022" name="Int. J. Mol. Sci.">
        <title>Draft Genome of Tanacetum Coccineum: Genomic Comparison of Closely Related Tanacetum-Family Plants.</title>
        <authorList>
            <person name="Yamashiro T."/>
            <person name="Shiraishi A."/>
            <person name="Nakayama K."/>
            <person name="Satake H."/>
        </authorList>
    </citation>
    <scope>NUCLEOTIDE SEQUENCE</scope>
</reference>
<name>A0ABQ5GTT3_9ASTR</name>
<keyword evidence="2" id="KW-1185">Reference proteome</keyword>
<gene>
    <name evidence="1" type="ORF">Tco_1045781</name>
</gene>
<reference evidence="1" key="2">
    <citation type="submission" date="2022-01" db="EMBL/GenBank/DDBJ databases">
        <authorList>
            <person name="Yamashiro T."/>
            <person name="Shiraishi A."/>
            <person name="Satake H."/>
            <person name="Nakayama K."/>
        </authorList>
    </citation>
    <scope>NUCLEOTIDE SEQUENCE</scope>
</reference>
<organism evidence="1 2">
    <name type="scientific">Tanacetum coccineum</name>
    <dbReference type="NCBI Taxonomy" id="301880"/>
    <lineage>
        <taxon>Eukaryota</taxon>
        <taxon>Viridiplantae</taxon>
        <taxon>Streptophyta</taxon>
        <taxon>Embryophyta</taxon>
        <taxon>Tracheophyta</taxon>
        <taxon>Spermatophyta</taxon>
        <taxon>Magnoliopsida</taxon>
        <taxon>eudicotyledons</taxon>
        <taxon>Gunneridae</taxon>
        <taxon>Pentapetalae</taxon>
        <taxon>asterids</taxon>
        <taxon>campanulids</taxon>
        <taxon>Asterales</taxon>
        <taxon>Asteraceae</taxon>
        <taxon>Asteroideae</taxon>
        <taxon>Anthemideae</taxon>
        <taxon>Anthemidinae</taxon>
        <taxon>Tanacetum</taxon>
    </lineage>
</organism>
<evidence type="ECO:0000313" key="2">
    <source>
        <dbReference type="Proteomes" id="UP001151760"/>
    </source>
</evidence>
<sequence length="248" mass="28006">MTGIPEEMAAFENGISESFNRAILEPRHKPIITMLEEIRLYIMQRLVAMNKIATNLQDTITPSIRKRCSTESLRGPQGEIERMAGHSQWFPKRFGKLGTMIKLWCNPATQGVKVDVEVKMKPVLVEWVVLMKQVWRRRGTRGRGKVGSNVESSVEGRRVVLEGNRAVGSTRGGMAGSSSMGLLTSEEESIHVLNTTQQSGVWVKDAIDVTTEYVDEFPEMWKSSENNVMWLQEWKTAMEEKFACTAIV</sequence>
<dbReference type="Proteomes" id="UP001151760">
    <property type="component" value="Unassembled WGS sequence"/>
</dbReference>
<evidence type="ECO:0000313" key="1">
    <source>
        <dbReference type="EMBL" id="GJT79056.1"/>
    </source>
</evidence>
<dbReference type="EMBL" id="BQNB010018862">
    <property type="protein sequence ID" value="GJT79056.1"/>
    <property type="molecule type" value="Genomic_DNA"/>
</dbReference>
<comment type="caution">
    <text evidence="1">The sequence shown here is derived from an EMBL/GenBank/DDBJ whole genome shotgun (WGS) entry which is preliminary data.</text>
</comment>
<accession>A0ABQ5GTT3</accession>
<protein>
    <submittedName>
        <fullName evidence="1">Uncharacterized protein</fullName>
    </submittedName>
</protein>
<proteinExistence type="predicted"/>